<dbReference type="InterPro" id="IPR029151">
    <property type="entry name" value="Sensor-like_sf"/>
</dbReference>
<dbReference type="PANTHER" id="PTHR43547">
    <property type="entry name" value="TWO-COMPONENT HISTIDINE KINASE"/>
    <property type="match status" value="1"/>
</dbReference>
<keyword evidence="7" id="KW-0812">Transmembrane</keyword>
<dbReference type="InterPro" id="IPR000014">
    <property type="entry name" value="PAS"/>
</dbReference>
<evidence type="ECO:0000256" key="2">
    <source>
        <dbReference type="ARBA" id="ARBA00004651"/>
    </source>
</evidence>
<dbReference type="Proteomes" id="UP000184428">
    <property type="component" value="Unassembled WGS sequence"/>
</dbReference>
<keyword evidence="6" id="KW-0808">Transferase</keyword>
<proteinExistence type="predicted"/>
<dbReference type="Gene3D" id="3.30.565.10">
    <property type="entry name" value="Histidine kinase-like ATPase, C-terminal domain"/>
    <property type="match status" value="1"/>
</dbReference>
<dbReference type="InterPro" id="IPR003594">
    <property type="entry name" value="HATPase_dom"/>
</dbReference>
<evidence type="ECO:0000256" key="5">
    <source>
        <dbReference type="ARBA" id="ARBA00022553"/>
    </source>
</evidence>
<comment type="subcellular location">
    <subcellularLocation>
        <location evidence="2">Cell membrane</location>
        <topology evidence="2">Multi-pass membrane protein</topology>
    </subcellularLocation>
</comment>
<organism evidence="15 16">
    <name type="scientific">Geodermatophilus obscurus</name>
    <dbReference type="NCBI Taxonomy" id="1861"/>
    <lineage>
        <taxon>Bacteria</taxon>
        <taxon>Bacillati</taxon>
        <taxon>Actinomycetota</taxon>
        <taxon>Actinomycetes</taxon>
        <taxon>Geodermatophilales</taxon>
        <taxon>Geodermatophilaceae</taxon>
        <taxon>Geodermatophilus</taxon>
    </lineage>
</organism>
<dbReference type="AlphaFoldDB" id="A0A1M7UMA8"/>
<keyword evidence="4" id="KW-1003">Cell membrane</keyword>
<evidence type="ECO:0000313" key="16">
    <source>
        <dbReference type="Proteomes" id="UP000184428"/>
    </source>
</evidence>
<keyword evidence="10" id="KW-0067">ATP-binding</keyword>
<dbReference type="Pfam" id="PF17203">
    <property type="entry name" value="sCache_3_2"/>
    <property type="match status" value="1"/>
</dbReference>
<comment type="catalytic activity">
    <reaction evidence="1">
        <text>ATP + protein L-histidine = ADP + protein N-phospho-L-histidine.</text>
        <dbReference type="EC" id="2.7.13.3"/>
    </reaction>
</comment>
<dbReference type="PRINTS" id="PR00344">
    <property type="entry name" value="BCTRLSENSOR"/>
</dbReference>
<evidence type="ECO:0000259" key="14">
    <source>
        <dbReference type="PROSITE" id="PS50109"/>
    </source>
</evidence>
<dbReference type="SMART" id="SM00387">
    <property type="entry name" value="HATPase_c"/>
    <property type="match status" value="1"/>
</dbReference>
<dbReference type="SUPFAM" id="SSF103190">
    <property type="entry name" value="Sensory domain-like"/>
    <property type="match status" value="1"/>
</dbReference>
<dbReference type="GO" id="GO:0000155">
    <property type="term" value="F:phosphorelay sensor kinase activity"/>
    <property type="evidence" value="ECO:0007669"/>
    <property type="project" value="InterPro"/>
</dbReference>
<keyword evidence="11" id="KW-1133">Transmembrane helix</keyword>
<evidence type="ECO:0000256" key="11">
    <source>
        <dbReference type="ARBA" id="ARBA00022989"/>
    </source>
</evidence>
<dbReference type="Pfam" id="PF02518">
    <property type="entry name" value="HATPase_c"/>
    <property type="match status" value="1"/>
</dbReference>
<dbReference type="GO" id="GO:0006355">
    <property type="term" value="P:regulation of DNA-templated transcription"/>
    <property type="evidence" value="ECO:0007669"/>
    <property type="project" value="InterPro"/>
</dbReference>
<dbReference type="InterPro" id="IPR016120">
    <property type="entry name" value="Sig_transdc_His_kin_SpoOB"/>
</dbReference>
<dbReference type="InterPro" id="IPR004358">
    <property type="entry name" value="Sig_transdc_His_kin-like_C"/>
</dbReference>
<dbReference type="InterPro" id="IPR033463">
    <property type="entry name" value="sCache_3"/>
</dbReference>
<evidence type="ECO:0000256" key="7">
    <source>
        <dbReference type="ARBA" id="ARBA00022692"/>
    </source>
</evidence>
<evidence type="ECO:0000256" key="4">
    <source>
        <dbReference type="ARBA" id="ARBA00022475"/>
    </source>
</evidence>
<dbReference type="Gene3D" id="1.10.287.130">
    <property type="match status" value="1"/>
</dbReference>
<dbReference type="EC" id="2.7.13.3" evidence="3"/>
<dbReference type="InterPro" id="IPR039506">
    <property type="entry name" value="SPOB_a"/>
</dbReference>
<dbReference type="Gene3D" id="3.30.450.20">
    <property type="entry name" value="PAS domain"/>
    <property type="match status" value="2"/>
</dbReference>
<keyword evidence="9 15" id="KW-0418">Kinase</keyword>
<dbReference type="InterPro" id="IPR005467">
    <property type="entry name" value="His_kinase_dom"/>
</dbReference>
<dbReference type="InterPro" id="IPR035965">
    <property type="entry name" value="PAS-like_dom_sf"/>
</dbReference>
<keyword evidence="12" id="KW-0902">Two-component regulatory system</keyword>
<keyword evidence="13" id="KW-0472">Membrane</keyword>
<dbReference type="GO" id="GO:0005524">
    <property type="term" value="F:ATP binding"/>
    <property type="evidence" value="ECO:0007669"/>
    <property type="project" value="UniProtKB-KW"/>
</dbReference>
<dbReference type="RefSeq" id="WP_072919996.1">
    <property type="nucleotide sequence ID" value="NZ_FRDM01000022.1"/>
</dbReference>
<evidence type="ECO:0000313" key="15">
    <source>
        <dbReference type="EMBL" id="SHN84080.1"/>
    </source>
</evidence>
<evidence type="ECO:0000256" key="1">
    <source>
        <dbReference type="ARBA" id="ARBA00000085"/>
    </source>
</evidence>
<evidence type="ECO:0000256" key="9">
    <source>
        <dbReference type="ARBA" id="ARBA00022777"/>
    </source>
</evidence>
<evidence type="ECO:0000256" key="3">
    <source>
        <dbReference type="ARBA" id="ARBA00012438"/>
    </source>
</evidence>
<dbReference type="Pfam" id="PF14689">
    <property type="entry name" value="SPOB_a"/>
    <property type="match status" value="1"/>
</dbReference>
<dbReference type="EMBL" id="FRDM01000022">
    <property type="protein sequence ID" value="SHN84080.1"/>
    <property type="molecule type" value="Genomic_DNA"/>
</dbReference>
<keyword evidence="5" id="KW-0597">Phosphoprotein</keyword>
<dbReference type="SMART" id="SM00091">
    <property type="entry name" value="PAS"/>
    <property type="match status" value="1"/>
</dbReference>
<evidence type="ECO:0000256" key="8">
    <source>
        <dbReference type="ARBA" id="ARBA00022741"/>
    </source>
</evidence>
<evidence type="ECO:0000256" key="10">
    <source>
        <dbReference type="ARBA" id="ARBA00022840"/>
    </source>
</evidence>
<dbReference type="SUPFAM" id="SSF55785">
    <property type="entry name" value="PYP-like sensor domain (PAS domain)"/>
    <property type="match status" value="1"/>
</dbReference>
<name>A0A1M7UMA8_9ACTN</name>
<evidence type="ECO:0000256" key="6">
    <source>
        <dbReference type="ARBA" id="ARBA00022679"/>
    </source>
</evidence>
<accession>A0A1M7UMA8</accession>
<keyword evidence="8" id="KW-0547">Nucleotide-binding</keyword>
<dbReference type="SUPFAM" id="SSF55874">
    <property type="entry name" value="ATPase domain of HSP90 chaperone/DNA topoisomerase II/histidine kinase"/>
    <property type="match status" value="1"/>
</dbReference>
<evidence type="ECO:0000256" key="12">
    <source>
        <dbReference type="ARBA" id="ARBA00023012"/>
    </source>
</evidence>
<dbReference type="GO" id="GO:0005886">
    <property type="term" value="C:plasma membrane"/>
    <property type="evidence" value="ECO:0007669"/>
    <property type="project" value="UniProtKB-SubCell"/>
</dbReference>
<dbReference type="OrthoDB" id="9792686at2"/>
<dbReference type="InterPro" id="IPR036890">
    <property type="entry name" value="HATPase_C_sf"/>
</dbReference>
<dbReference type="PANTHER" id="PTHR43547:SF10">
    <property type="entry name" value="SENSOR HISTIDINE KINASE DCUS"/>
    <property type="match status" value="1"/>
</dbReference>
<dbReference type="SUPFAM" id="SSF55890">
    <property type="entry name" value="Sporulation response regulatory protein Spo0B"/>
    <property type="match status" value="1"/>
</dbReference>
<feature type="domain" description="Histidine kinase" evidence="14">
    <location>
        <begin position="331"/>
        <end position="529"/>
    </location>
</feature>
<evidence type="ECO:0000256" key="13">
    <source>
        <dbReference type="ARBA" id="ARBA00023136"/>
    </source>
</evidence>
<sequence>MTRRLSLAGQLLALQVVIVCVVLVGVAAVTVAQSTQRAEQTESARALEVAETLSNSRATRVALERNQLAFLRIAAENSRGYSGSQDVVVARADRTVLASADPGRLGKALDLGGSSALEGRSWTGDVEVRGGQAAMAMSPVYAPDGGDVLGLVAVQRPYPGIAEGLSAAAPNLLTYLGLASVIGFGGSLLVARRVKRQTLGLEPAEITGLVEHRDAMLHGIREGVVGLDLHGRVTLVNDEAIRLLRIPGDALGRPLEELGVAEEVAEALLTTGVERDRAVGTAGRVLVVNRLPLTSRGRSIGSVATLRDRTELLELRRELDLNRHVTDTLRAQAHEFDNRLHTIAGLIELGEAEEAVRFVHRISTSRSEFSSAVTAAVHDPAIAALLVAKASQAAELGVDLRIAPDSALPVLAPELSTDVATVVGNLVDNAMDAASDAAQRWVEVGLGLVDGEVDVVVRDSGPGVPAGMEAEVFRRGVSTKGSASQDAAVPGGRGIGLSLVHLVCARRGGNVTASSADGSVFTARLPAGPALVDA</sequence>
<protein>
    <recommendedName>
        <fullName evidence="3">histidine kinase</fullName>
        <ecNumber evidence="3">2.7.13.3</ecNumber>
    </recommendedName>
</protein>
<dbReference type="PROSITE" id="PS50109">
    <property type="entry name" value="HIS_KIN"/>
    <property type="match status" value="1"/>
</dbReference>
<gene>
    <name evidence="15" type="ORF">SAMN05660350_03548</name>
</gene>
<reference evidence="15 16" key="1">
    <citation type="submission" date="2016-12" db="EMBL/GenBank/DDBJ databases">
        <authorList>
            <person name="Song W.-J."/>
            <person name="Kurnit D.M."/>
        </authorList>
    </citation>
    <scope>NUCLEOTIDE SEQUENCE [LARGE SCALE GENOMIC DNA]</scope>
    <source>
        <strain evidence="15 16">DSM 43162</strain>
    </source>
</reference>
<dbReference type="Pfam" id="PF00989">
    <property type="entry name" value="PAS"/>
    <property type="match status" value="1"/>
</dbReference>
<dbReference type="InterPro" id="IPR013767">
    <property type="entry name" value="PAS_fold"/>
</dbReference>
<dbReference type="CDD" id="cd00130">
    <property type="entry name" value="PAS"/>
    <property type="match status" value="1"/>
</dbReference>